<dbReference type="GO" id="GO:0006154">
    <property type="term" value="P:adenosine catabolic process"/>
    <property type="evidence" value="ECO:0007669"/>
    <property type="project" value="TreeGrafter"/>
</dbReference>
<dbReference type="GO" id="GO:0004000">
    <property type="term" value="F:adenosine deaminase activity"/>
    <property type="evidence" value="ECO:0007669"/>
    <property type="project" value="TreeGrafter"/>
</dbReference>
<dbReference type="PANTHER" id="PTHR11409">
    <property type="entry name" value="ADENOSINE DEAMINASE"/>
    <property type="match status" value="1"/>
</dbReference>
<dbReference type="SUPFAM" id="SSF51556">
    <property type="entry name" value="Metallo-dependent hydrolases"/>
    <property type="match status" value="1"/>
</dbReference>
<keyword evidence="10" id="KW-1185">Reference proteome</keyword>
<evidence type="ECO:0000256" key="3">
    <source>
        <dbReference type="ARBA" id="ARBA00022723"/>
    </source>
</evidence>
<sequence length="369" mass="40951">MPATGCRSAGALPQTVDEAFVKALPKAELHAHLSGSVSMKTLHGMWSRKRASGRCLKLLDPLQAMLSIAESVDIISFFPLFDQYIYQLLDDIESVQEATRSVIRDFATDGVKYLELRTTPREHAQTGMTKASYVHAVHEVIQTHNNSYDVVCEQSHDIKVYLILSIDRKMTLEQANEVLDLAMTLRTGCVVGIDLSGNPARGDVETFTPVFRRAKTEGLHITVHFAEVLASATQRELEVILSWEPDRLGHVICTSEDVERTIKERRTGLELCLSCNVLAKMTEGSIADHHFRKWRMTSCPIALSTDDVGIFQSPLSNEYLLAAQHFELGPQDLVALSKSAASIAFGDSQSLRASLKTFETYFQAQGYGC</sequence>
<dbReference type="EMBL" id="JAUTXT010000015">
    <property type="protein sequence ID" value="KAK3675301.1"/>
    <property type="molecule type" value="Genomic_DNA"/>
</dbReference>
<comment type="caution">
    <text evidence="9">The sequence shown here is derived from an EMBL/GenBank/DDBJ whole genome shotgun (WGS) entry which is preliminary data.</text>
</comment>
<dbReference type="GO" id="GO:0046103">
    <property type="term" value="P:inosine biosynthetic process"/>
    <property type="evidence" value="ECO:0007669"/>
    <property type="project" value="TreeGrafter"/>
</dbReference>
<keyword evidence="5" id="KW-0862">Zinc</keyword>
<reference evidence="9" key="1">
    <citation type="submission" date="2023-07" db="EMBL/GenBank/DDBJ databases">
        <title>Black Yeasts Isolated from many extreme environments.</title>
        <authorList>
            <person name="Coleine C."/>
            <person name="Stajich J.E."/>
            <person name="Selbmann L."/>
        </authorList>
    </citation>
    <scope>NUCLEOTIDE SEQUENCE</scope>
    <source>
        <strain evidence="9">CCFEE 5485</strain>
    </source>
</reference>
<evidence type="ECO:0000256" key="5">
    <source>
        <dbReference type="ARBA" id="ARBA00022833"/>
    </source>
</evidence>
<comment type="catalytic activity">
    <reaction evidence="7">
        <text>N(6)-methyl-AMP + H2O + H(+) = IMP + methylamine</text>
        <dbReference type="Rhea" id="RHEA:16001"/>
        <dbReference type="ChEBI" id="CHEBI:15377"/>
        <dbReference type="ChEBI" id="CHEBI:15378"/>
        <dbReference type="ChEBI" id="CHEBI:58053"/>
        <dbReference type="ChEBI" id="CHEBI:59338"/>
        <dbReference type="ChEBI" id="CHEBI:144842"/>
    </reaction>
    <physiologicalReaction direction="left-to-right" evidence="7">
        <dbReference type="Rhea" id="RHEA:16002"/>
    </physiologicalReaction>
</comment>
<evidence type="ECO:0000313" key="10">
    <source>
        <dbReference type="Proteomes" id="UP001274830"/>
    </source>
</evidence>
<evidence type="ECO:0000256" key="6">
    <source>
        <dbReference type="ARBA" id="ARBA00023080"/>
    </source>
</evidence>
<evidence type="ECO:0000256" key="2">
    <source>
        <dbReference type="ARBA" id="ARBA00006676"/>
    </source>
</evidence>
<proteinExistence type="inferred from homology"/>
<protein>
    <recommendedName>
        <fullName evidence="8">Adenosine deaminase domain-containing protein</fullName>
    </recommendedName>
</protein>
<comment type="cofactor">
    <cofactor evidence="1">
        <name>Zn(2+)</name>
        <dbReference type="ChEBI" id="CHEBI:29105"/>
    </cofactor>
</comment>
<name>A0AAE0WPA5_9PEZI</name>
<dbReference type="Proteomes" id="UP001274830">
    <property type="component" value="Unassembled WGS sequence"/>
</dbReference>
<dbReference type="InterPro" id="IPR006330">
    <property type="entry name" value="Ado/ade_deaminase"/>
</dbReference>
<dbReference type="InterPro" id="IPR001365">
    <property type="entry name" value="A_deaminase_dom"/>
</dbReference>
<evidence type="ECO:0000256" key="7">
    <source>
        <dbReference type="ARBA" id="ARBA00048787"/>
    </source>
</evidence>
<dbReference type="Pfam" id="PF00962">
    <property type="entry name" value="A_deaminase"/>
    <property type="match status" value="1"/>
</dbReference>
<dbReference type="AlphaFoldDB" id="A0AAE0WPA5"/>
<evidence type="ECO:0000313" key="9">
    <source>
        <dbReference type="EMBL" id="KAK3675301.1"/>
    </source>
</evidence>
<evidence type="ECO:0000256" key="4">
    <source>
        <dbReference type="ARBA" id="ARBA00022801"/>
    </source>
</evidence>
<dbReference type="Gene3D" id="3.20.20.140">
    <property type="entry name" value="Metal-dependent hydrolases"/>
    <property type="match status" value="1"/>
</dbReference>
<comment type="similarity">
    <text evidence="2">Belongs to the metallo-dependent hydrolases superfamily. Adenosine and AMP deaminases family.</text>
</comment>
<dbReference type="GO" id="GO:0046872">
    <property type="term" value="F:metal ion binding"/>
    <property type="evidence" value="ECO:0007669"/>
    <property type="project" value="UniProtKB-KW"/>
</dbReference>
<dbReference type="GO" id="GO:0009117">
    <property type="term" value="P:nucleotide metabolic process"/>
    <property type="evidence" value="ECO:0007669"/>
    <property type="project" value="UniProtKB-KW"/>
</dbReference>
<evidence type="ECO:0000259" key="8">
    <source>
        <dbReference type="Pfam" id="PF00962"/>
    </source>
</evidence>
<organism evidence="9 10">
    <name type="scientific">Recurvomyces mirabilis</name>
    <dbReference type="NCBI Taxonomy" id="574656"/>
    <lineage>
        <taxon>Eukaryota</taxon>
        <taxon>Fungi</taxon>
        <taxon>Dikarya</taxon>
        <taxon>Ascomycota</taxon>
        <taxon>Pezizomycotina</taxon>
        <taxon>Dothideomycetes</taxon>
        <taxon>Dothideomycetidae</taxon>
        <taxon>Mycosphaerellales</taxon>
        <taxon>Teratosphaeriaceae</taxon>
        <taxon>Recurvomyces</taxon>
    </lineage>
</organism>
<feature type="domain" description="Adenosine deaminase" evidence="8">
    <location>
        <begin position="25"/>
        <end position="350"/>
    </location>
</feature>
<accession>A0AAE0WPA5</accession>
<evidence type="ECO:0000256" key="1">
    <source>
        <dbReference type="ARBA" id="ARBA00001947"/>
    </source>
</evidence>
<keyword evidence="3" id="KW-0479">Metal-binding</keyword>
<keyword evidence="6" id="KW-0546">Nucleotide metabolism</keyword>
<dbReference type="InterPro" id="IPR032466">
    <property type="entry name" value="Metal_Hydrolase"/>
</dbReference>
<dbReference type="PANTHER" id="PTHR11409:SF42">
    <property type="entry name" value="ADENOSINE DEAMINASE-LIKE PROTEIN"/>
    <property type="match status" value="1"/>
</dbReference>
<gene>
    <name evidence="9" type="ORF">LTR78_004811</name>
</gene>
<keyword evidence="4" id="KW-0378">Hydrolase</keyword>